<dbReference type="EMBL" id="BMAV01022880">
    <property type="protein sequence ID" value="GFY78237.1"/>
    <property type="molecule type" value="Genomic_DNA"/>
</dbReference>
<name>A0A8X6YUR0_9ARAC</name>
<organism evidence="1 2">
    <name type="scientific">Trichonephila inaurata madagascariensis</name>
    <dbReference type="NCBI Taxonomy" id="2747483"/>
    <lineage>
        <taxon>Eukaryota</taxon>
        <taxon>Metazoa</taxon>
        <taxon>Ecdysozoa</taxon>
        <taxon>Arthropoda</taxon>
        <taxon>Chelicerata</taxon>
        <taxon>Arachnida</taxon>
        <taxon>Araneae</taxon>
        <taxon>Araneomorphae</taxon>
        <taxon>Entelegynae</taxon>
        <taxon>Araneoidea</taxon>
        <taxon>Nephilidae</taxon>
        <taxon>Trichonephila</taxon>
        <taxon>Trichonephila inaurata</taxon>
    </lineage>
</organism>
<accession>A0A8X6YUR0</accession>
<sequence length="95" mass="10602">MLLRGFPTQREYPNQVIFTKICKQSMQALNATSSATRNSSSNIQKHGNADQLECEVPGNHLAKGTNARFNPLPNVKPGAHAEQRDESRFDFAIIF</sequence>
<protein>
    <submittedName>
        <fullName evidence="1">Uncharacterized protein</fullName>
    </submittedName>
</protein>
<evidence type="ECO:0000313" key="1">
    <source>
        <dbReference type="EMBL" id="GFY78237.1"/>
    </source>
</evidence>
<dbReference type="AlphaFoldDB" id="A0A8X6YUR0"/>
<evidence type="ECO:0000313" key="2">
    <source>
        <dbReference type="Proteomes" id="UP000886998"/>
    </source>
</evidence>
<gene>
    <name evidence="1" type="ORF">TNIN_199001</name>
</gene>
<proteinExistence type="predicted"/>
<dbReference type="Proteomes" id="UP000886998">
    <property type="component" value="Unassembled WGS sequence"/>
</dbReference>
<comment type="caution">
    <text evidence="1">The sequence shown here is derived from an EMBL/GenBank/DDBJ whole genome shotgun (WGS) entry which is preliminary data.</text>
</comment>
<reference evidence="1" key="1">
    <citation type="submission" date="2020-08" db="EMBL/GenBank/DDBJ databases">
        <title>Multicomponent nature underlies the extraordinary mechanical properties of spider dragline silk.</title>
        <authorList>
            <person name="Kono N."/>
            <person name="Nakamura H."/>
            <person name="Mori M."/>
            <person name="Yoshida Y."/>
            <person name="Ohtoshi R."/>
            <person name="Malay A.D."/>
            <person name="Moran D.A.P."/>
            <person name="Tomita M."/>
            <person name="Numata K."/>
            <person name="Arakawa K."/>
        </authorList>
    </citation>
    <scope>NUCLEOTIDE SEQUENCE</scope>
</reference>
<keyword evidence="2" id="KW-1185">Reference proteome</keyword>